<comment type="caution">
    <text evidence="2">The sequence shown here is derived from an EMBL/GenBank/DDBJ whole genome shotgun (WGS) entry which is preliminary data.</text>
</comment>
<accession>X1CS77</accession>
<evidence type="ECO:0000313" key="2">
    <source>
        <dbReference type="EMBL" id="GAG95822.1"/>
    </source>
</evidence>
<sequence>MATIEEIVKKEQTYNKQIVAIRDTVLRFAKSKGWSPQSRGRRAHVSIYGPVNGLKGVMDIVMTEDDWDVMPKSLQPDTHFVLWCSASLNRDGIRLGADTELFWTVPFSSLPETVERFIVDAWEMLIVLNDSNLLTEFPGRSENPDSPPDFGPPRKRGGQT</sequence>
<reference evidence="2" key="1">
    <citation type="journal article" date="2014" name="Front. Microbiol.">
        <title>High frequency of phylogenetically diverse reductive dehalogenase-homologous genes in deep subseafloor sedimentary metagenomes.</title>
        <authorList>
            <person name="Kawai M."/>
            <person name="Futagami T."/>
            <person name="Toyoda A."/>
            <person name="Takaki Y."/>
            <person name="Nishi S."/>
            <person name="Hori S."/>
            <person name="Arai W."/>
            <person name="Tsubouchi T."/>
            <person name="Morono Y."/>
            <person name="Uchiyama I."/>
            <person name="Ito T."/>
            <person name="Fujiyama A."/>
            <person name="Inagaki F."/>
            <person name="Takami H."/>
        </authorList>
    </citation>
    <scope>NUCLEOTIDE SEQUENCE</scope>
    <source>
        <strain evidence="2">Expedition CK06-06</strain>
    </source>
</reference>
<protein>
    <submittedName>
        <fullName evidence="2">Uncharacterized protein</fullName>
    </submittedName>
</protein>
<proteinExistence type="predicted"/>
<dbReference type="AlphaFoldDB" id="X1CS77"/>
<organism evidence="2">
    <name type="scientific">marine sediment metagenome</name>
    <dbReference type="NCBI Taxonomy" id="412755"/>
    <lineage>
        <taxon>unclassified sequences</taxon>
        <taxon>metagenomes</taxon>
        <taxon>ecological metagenomes</taxon>
    </lineage>
</organism>
<name>X1CS77_9ZZZZ</name>
<evidence type="ECO:0000256" key="1">
    <source>
        <dbReference type="SAM" id="MobiDB-lite"/>
    </source>
</evidence>
<gene>
    <name evidence="2" type="ORF">S01H4_41000</name>
</gene>
<feature type="region of interest" description="Disordered" evidence="1">
    <location>
        <begin position="137"/>
        <end position="160"/>
    </location>
</feature>
<dbReference type="EMBL" id="BART01022393">
    <property type="protein sequence ID" value="GAG95822.1"/>
    <property type="molecule type" value="Genomic_DNA"/>
</dbReference>